<dbReference type="OrthoDB" id="9983560at2759"/>
<sequence>METILITRFIVGGGVINDGDPDSTGLNPQWRRDALAVWGYTGTWSYEIPTEDIKTIKEQVTNLTQRVGEIAGLDHASYFNEADP</sequence>
<organism evidence="1 2">
    <name type="scientific">Thanatephorus cucumeris (strain AG1-IB / isolate 7/3/14)</name>
    <name type="common">Lettuce bottom rot fungus</name>
    <name type="synonym">Rhizoctonia solani</name>
    <dbReference type="NCBI Taxonomy" id="1108050"/>
    <lineage>
        <taxon>Eukaryota</taxon>
        <taxon>Fungi</taxon>
        <taxon>Dikarya</taxon>
        <taxon>Basidiomycota</taxon>
        <taxon>Agaricomycotina</taxon>
        <taxon>Agaricomycetes</taxon>
        <taxon>Cantharellales</taxon>
        <taxon>Ceratobasidiaceae</taxon>
        <taxon>Rhizoctonia</taxon>
        <taxon>Rhizoctonia solani AG-1</taxon>
    </lineage>
</organism>
<keyword evidence="2" id="KW-1185">Reference proteome</keyword>
<gene>
    <name evidence="1" type="ORF">RSOLAG1IB_01986</name>
</gene>
<evidence type="ECO:0000313" key="1">
    <source>
        <dbReference type="EMBL" id="CEL55973.1"/>
    </source>
</evidence>
<protein>
    <submittedName>
        <fullName evidence="1">Uncharacterized protein</fullName>
    </submittedName>
</protein>
<dbReference type="Proteomes" id="UP000059188">
    <property type="component" value="Unassembled WGS sequence"/>
</dbReference>
<proteinExistence type="predicted"/>
<reference evidence="1 2" key="1">
    <citation type="submission" date="2014-11" db="EMBL/GenBank/DDBJ databases">
        <authorList>
            <person name="Wibberg Daniel"/>
        </authorList>
    </citation>
    <scope>NUCLEOTIDE SEQUENCE [LARGE SCALE GENOMIC DNA]</scope>
    <source>
        <strain evidence="1">Rhizoctonia solani AG1-IB 7/3/14</strain>
    </source>
</reference>
<accession>A0A0B7FIC1</accession>
<dbReference type="AlphaFoldDB" id="A0A0B7FIC1"/>
<evidence type="ECO:0000313" key="2">
    <source>
        <dbReference type="Proteomes" id="UP000059188"/>
    </source>
</evidence>
<dbReference type="EMBL" id="LN679101">
    <property type="protein sequence ID" value="CEL55973.1"/>
    <property type="molecule type" value="Genomic_DNA"/>
</dbReference>
<name>A0A0B7FIC1_THACB</name>